<reference evidence="2" key="1">
    <citation type="journal article" date="2023" name="Front. Plant Sci.">
        <title>Chromosomal-level genome assembly of Melastoma candidum provides insights into trichome evolution.</title>
        <authorList>
            <person name="Zhong Y."/>
            <person name="Wu W."/>
            <person name="Sun C."/>
            <person name="Zou P."/>
            <person name="Liu Y."/>
            <person name="Dai S."/>
            <person name="Zhou R."/>
        </authorList>
    </citation>
    <scope>NUCLEOTIDE SEQUENCE [LARGE SCALE GENOMIC DNA]</scope>
</reference>
<dbReference type="Proteomes" id="UP001057402">
    <property type="component" value="Chromosome 4"/>
</dbReference>
<sequence length="149" mass="16638">MAGSPSVGSGSTVVENSGSEEDLQVALVDLRKRKRMLSNRESARRSRIRKQRHLDELAAQASRLRGENHQLVSAMNTVTQHYLSIETENSILRVQIDELSNRLDSLNEIITFSSGNAKFNFNCDSFFDGGLGFANQQKPILASADMFQY</sequence>
<evidence type="ECO:0000313" key="2">
    <source>
        <dbReference type="Proteomes" id="UP001057402"/>
    </source>
</evidence>
<name>A0ACB9RAX8_9MYRT</name>
<gene>
    <name evidence="1" type="ORF">MLD38_013858</name>
</gene>
<organism evidence="1 2">
    <name type="scientific">Melastoma candidum</name>
    <dbReference type="NCBI Taxonomy" id="119954"/>
    <lineage>
        <taxon>Eukaryota</taxon>
        <taxon>Viridiplantae</taxon>
        <taxon>Streptophyta</taxon>
        <taxon>Embryophyta</taxon>
        <taxon>Tracheophyta</taxon>
        <taxon>Spermatophyta</taxon>
        <taxon>Magnoliopsida</taxon>
        <taxon>eudicotyledons</taxon>
        <taxon>Gunneridae</taxon>
        <taxon>Pentapetalae</taxon>
        <taxon>rosids</taxon>
        <taxon>malvids</taxon>
        <taxon>Myrtales</taxon>
        <taxon>Melastomataceae</taxon>
        <taxon>Melastomatoideae</taxon>
        <taxon>Melastomateae</taxon>
        <taxon>Melastoma</taxon>
    </lineage>
</organism>
<evidence type="ECO:0000313" key="1">
    <source>
        <dbReference type="EMBL" id="KAI4376063.1"/>
    </source>
</evidence>
<accession>A0ACB9RAX8</accession>
<proteinExistence type="predicted"/>
<keyword evidence="2" id="KW-1185">Reference proteome</keyword>
<protein>
    <submittedName>
        <fullName evidence="1">Uncharacterized protein</fullName>
    </submittedName>
</protein>
<comment type="caution">
    <text evidence="1">The sequence shown here is derived from an EMBL/GenBank/DDBJ whole genome shotgun (WGS) entry which is preliminary data.</text>
</comment>
<dbReference type="EMBL" id="CM042883">
    <property type="protein sequence ID" value="KAI4376063.1"/>
    <property type="molecule type" value="Genomic_DNA"/>
</dbReference>